<name>A0AAD5MWW0_PARTN</name>
<feature type="compositionally biased region" description="Basic and acidic residues" evidence="1">
    <location>
        <begin position="126"/>
        <end position="139"/>
    </location>
</feature>
<feature type="region of interest" description="Disordered" evidence="1">
    <location>
        <begin position="90"/>
        <end position="139"/>
    </location>
</feature>
<keyword evidence="3" id="KW-1185">Reference proteome</keyword>
<comment type="caution">
    <text evidence="2">The sequence shown here is derived from an EMBL/GenBank/DDBJ whole genome shotgun (WGS) entry which is preliminary data.</text>
</comment>
<sequence length="139" mass="16068">MSTTRIANFKLYFGKPPKFTVTDSGMEDLHQSFKNQIEKWTTREGTTSYWVDFHADRLRTDDAEELFYIVRNGNGTVNVIVRDEAIASDSDPEYGAAIDKRRREKSHTIDRNRDQGSIRGQHHPRSSRDHGRSHSRESA</sequence>
<gene>
    <name evidence="2" type="ORF">KIN20_014047</name>
</gene>
<evidence type="ECO:0000313" key="2">
    <source>
        <dbReference type="EMBL" id="KAJ1356347.1"/>
    </source>
</evidence>
<evidence type="ECO:0000256" key="1">
    <source>
        <dbReference type="SAM" id="MobiDB-lite"/>
    </source>
</evidence>
<protein>
    <submittedName>
        <fullName evidence="2">Uncharacterized protein</fullName>
    </submittedName>
</protein>
<dbReference type="AlphaFoldDB" id="A0AAD5MWW0"/>
<organism evidence="2 3">
    <name type="scientific">Parelaphostrongylus tenuis</name>
    <name type="common">Meningeal worm</name>
    <dbReference type="NCBI Taxonomy" id="148309"/>
    <lineage>
        <taxon>Eukaryota</taxon>
        <taxon>Metazoa</taxon>
        <taxon>Ecdysozoa</taxon>
        <taxon>Nematoda</taxon>
        <taxon>Chromadorea</taxon>
        <taxon>Rhabditida</taxon>
        <taxon>Rhabditina</taxon>
        <taxon>Rhabditomorpha</taxon>
        <taxon>Strongyloidea</taxon>
        <taxon>Metastrongylidae</taxon>
        <taxon>Parelaphostrongylus</taxon>
    </lineage>
</organism>
<reference evidence="2" key="1">
    <citation type="submission" date="2021-06" db="EMBL/GenBank/DDBJ databases">
        <title>Parelaphostrongylus tenuis whole genome reference sequence.</title>
        <authorList>
            <person name="Garwood T.J."/>
            <person name="Larsen P.A."/>
            <person name="Fountain-Jones N.M."/>
            <person name="Garbe J.R."/>
            <person name="Macchietto M.G."/>
            <person name="Kania S.A."/>
            <person name="Gerhold R.W."/>
            <person name="Richards J.E."/>
            <person name="Wolf T.M."/>
        </authorList>
    </citation>
    <scope>NUCLEOTIDE SEQUENCE</scope>
    <source>
        <strain evidence="2">MNPRO001-30</strain>
        <tissue evidence="2">Meninges</tissue>
    </source>
</reference>
<dbReference type="EMBL" id="JAHQIW010002789">
    <property type="protein sequence ID" value="KAJ1356347.1"/>
    <property type="molecule type" value="Genomic_DNA"/>
</dbReference>
<dbReference type="InterPro" id="IPR035127">
    <property type="entry name" value="SL4P"/>
</dbReference>
<feature type="compositionally biased region" description="Basic and acidic residues" evidence="1">
    <location>
        <begin position="98"/>
        <end position="116"/>
    </location>
</feature>
<dbReference type="Proteomes" id="UP001196413">
    <property type="component" value="Unassembled WGS sequence"/>
</dbReference>
<proteinExistence type="predicted"/>
<dbReference type="Pfam" id="PF17618">
    <property type="entry name" value="SL4P"/>
    <property type="match status" value="1"/>
</dbReference>
<evidence type="ECO:0000313" key="3">
    <source>
        <dbReference type="Proteomes" id="UP001196413"/>
    </source>
</evidence>
<accession>A0AAD5MWW0</accession>